<keyword evidence="4 7" id="KW-1133">Transmembrane helix</keyword>
<evidence type="ECO:0000256" key="4">
    <source>
        <dbReference type="ARBA" id="ARBA00022989"/>
    </source>
</evidence>
<sequence length="410" mass="40520">MTYAPLPAPRRGRPAVVAVAATTFLVVTSEMLPVGLLTSIGPDLGVSAGTAGLAMTVPGLVAALSALVLPAATARYDRRTVLAVLAGLLAAADLASAAAPNLEVLLVARILVGVAIGGVWAIAGGLAVRLVPARSVGTATSVIFGGIAVASVVGVPAGTLLGDLAGWRAAFAAAGLSAAAACAALAVLLPPLPGTGPAGLRRLPGLLRVPAVRAGLLVTMLLVTGHFAAYTYVRPVLERVSGVDAGLISTLLLGYGIAGVAGNFAAGTASARDPRRTLITLTALLAPAALLIPVAGRNPLPAVALLMLWGIAYGGVSVTLQNWLLRAAPDAPEPVSALFVAAFNIAISLGALTGGRVADTAGEEGVMWLGGALAALALATAMTLGHRGGGEVRTRPAEPADGGQPVRETT</sequence>
<feature type="transmembrane region" description="Helical" evidence="7">
    <location>
        <begin position="142"/>
        <end position="161"/>
    </location>
</feature>
<feature type="transmembrane region" description="Helical" evidence="7">
    <location>
        <begin position="366"/>
        <end position="385"/>
    </location>
</feature>
<dbReference type="SUPFAM" id="SSF103473">
    <property type="entry name" value="MFS general substrate transporter"/>
    <property type="match status" value="1"/>
</dbReference>
<keyword evidence="3 7" id="KW-0812">Transmembrane</keyword>
<keyword evidence="2" id="KW-1003">Cell membrane</keyword>
<gene>
    <name evidence="9" type="ORF">ETD96_14350</name>
</gene>
<feature type="transmembrane region" description="Helical" evidence="7">
    <location>
        <begin position="167"/>
        <end position="189"/>
    </location>
</feature>
<name>A0A5S4H3C8_9ACTN</name>
<dbReference type="PANTHER" id="PTHR43124:SF3">
    <property type="entry name" value="CHLORAMPHENICOL EFFLUX PUMP RV0191"/>
    <property type="match status" value="1"/>
</dbReference>
<protein>
    <submittedName>
        <fullName evidence="9">MFS transporter</fullName>
    </submittedName>
</protein>
<evidence type="ECO:0000313" key="9">
    <source>
        <dbReference type="EMBL" id="TMR39499.1"/>
    </source>
</evidence>
<feature type="transmembrane region" description="Helical" evidence="7">
    <location>
        <begin position="45"/>
        <end position="69"/>
    </location>
</feature>
<feature type="transmembrane region" description="Helical" evidence="7">
    <location>
        <begin position="278"/>
        <end position="296"/>
    </location>
</feature>
<keyword evidence="5 7" id="KW-0472">Membrane</keyword>
<feature type="transmembrane region" description="Helical" evidence="7">
    <location>
        <begin position="106"/>
        <end position="130"/>
    </location>
</feature>
<dbReference type="InterPro" id="IPR036259">
    <property type="entry name" value="MFS_trans_sf"/>
</dbReference>
<feature type="region of interest" description="Disordered" evidence="6">
    <location>
        <begin position="387"/>
        <end position="410"/>
    </location>
</feature>
<reference evidence="9 10" key="1">
    <citation type="submission" date="2019-05" db="EMBL/GenBank/DDBJ databases">
        <title>Draft genome sequence of Actinomadura geliboluensis A8036.</title>
        <authorList>
            <person name="Saricaoglu S."/>
            <person name="Isik K."/>
        </authorList>
    </citation>
    <scope>NUCLEOTIDE SEQUENCE [LARGE SCALE GENOMIC DNA]</scope>
    <source>
        <strain evidence="9 10">A8036</strain>
    </source>
</reference>
<keyword evidence="10" id="KW-1185">Reference proteome</keyword>
<feature type="transmembrane region" description="Helical" evidence="7">
    <location>
        <begin position="302"/>
        <end position="325"/>
    </location>
</feature>
<evidence type="ECO:0000259" key="8">
    <source>
        <dbReference type="PROSITE" id="PS50850"/>
    </source>
</evidence>
<dbReference type="AlphaFoldDB" id="A0A5S4H3C8"/>
<dbReference type="GO" id="GO:0005886">
    <property type="term" value="C:plasma membrane"/>
    <property type="evidence" value="ECO:0007669"/>
    <property type="project" value="UniProtKB-SubCell"/>
</dbReference>
<dbReference type="Pfam" id="PF07690">
    <property type="entry name" value="MFS_1"/>
    <property type="match status" value="1"/>
</dbReference>
<dbReference type="Proteomes" id="UP000305238">
    <property type="component" value="Unassembled WGS sequence"/>
</dbReference>
<evidence type="ECO:0000256" key="3">
    <source>
        <dbReference type="ARBA" id="ARBA00022692"/>
    </source>
</evidence>
<feature type="transmembrane region" description="Helical" evidence="7">
    <location>
        <begin position="245"/>
        <end position="266"/>
    </location>
</feature>
<evidence type="ECO:0000256" key="1">
    <source>
        <dbReference type="ARBA" id="ARBA00004651"/>
    </source>
</evidence>
<feature type="transmembrane region" description="Helical" evidence="7">
    <location>
        <begin position="81"/>
        <end position="100"/>
    </location>
</feature>
<dbReference type="Gene3D" id="1.20.1250.20">
    <property type="entry name" value="MFS general substrate transporter like domains"/>
    <property type="match status" value="1"/>
</dbReference>
<proteinExistence type="predicted"/>
<evidence type="ECO:0000313" key="10">
    <source>
        <dbReference type="Proteomes" id="UP000305238"/>
    </source>
</evidence>
<dbReference type="PROSITE" id="PS50850">
    <property type="entry name" value="MFS"/>
    <property type="match status" value="1"/>
</dbReference>
<dbReference type="RefSeq" id="WP_138636835.1">
    <property type="nucleotide sequence ID" value="NZ_JASWDG010000003.1"/>
</dbReference>
<accession>A0A5S4H3C8</accession>
<dbReference type="InterPro" id="IPR020846">
    <property type="entry name" value="MFS_dom"/>
</dbReference>
<evidence type="ECO:0000256" key="5">
    <source>
        <dbReference type="ARBA" id="ARBA00023136"/>
    </source>
</evidence>
<feature type="transmembrane region" description="Helical" evidence="7">
    <location>
        <begin position="337"/>
        <end position="354"/>
    </location>
</feature>
<feature type="transmembrane region" description="Helical" evidence="7">
    <location>
        <begin position="210"/>
        <end position="233"/>
    </location>
</feature>
<dbReference type="OrthoDB" id="9814237at2"/>
<dbReference type="InterPro" id="IPR011701">
    <property type="entry name" value="MFS"/>
</dbReference>
<comment type="caution">
    <text evidence="9">The sequence shown here is derived from an EMBL/GenBank/DDBJ whole genome shotgun (WGS) entry which is preliminary data.</text>
</comment>
<dbReference type="EMBL" id="VCKZ01000085">
    <property type="protein sequence ID" value="TMR39499.1"/>
    <property type="molecule type" value="Genomic_DNA"/>
</dbReference>
<dbReference type="CDD" id="cd17324">
    <property type="entry name" value="MFS_NepI_like"/>
    <property type="match status" value="1"/>
</dbReference>
<evidence type="ECO:0000256" key="7">
    <source>
        <dbReference type="SAM" id="Phobius"/>
    </source>
</evidence>
<evidence type="ECO:0000256" key="2">
    <source>
        <dbReference type="ARBA" id="ARBA00022475"/>
    </source>
</evidence>
<dbReference type="InterPro" id="IPR050189">
    <property type="entry name" value="MFS_Efflux_Transporters"/>
</dbReference>
<feature type="compositionally biased region" description="Basic and acidic residues" evidence="6">
    <location>
        <begin position="388"/>
        <end position="398"/>
    </location>
</feature>
<dbReference type="PANTHER" id="PTHR43124">
    <property type="entry name" value="PURINE EFFLUX PUMP PBUE"/>
    <property type="match status" value="1"/>
</dbReference>
<evidence type="ECO:0000256" key="6">
    <source>
        <dbReference type="SAM" id="MobiDB-lite"/>
    </source>
</evidence>
<comment type="subcellular location">
    <subcellularLocation>
        <location evidence="1">Cell membrane</location>
        <topology evidence="1">Multi-pass membrane protein</topology>
    </subcellularLocation>
</comment>
<organism evidence="9 10">
    <name type="scientific">Actinomadura geliboluensis</name>
    <dbReference type="NCBI Taxonomy" id="882440"/>
    <lineage>
        <taxon>Bacteria</taxon>
        <taxon>Bacillati</taxon>
        <taxon>Actinomycetota</taxon>
        <taxon>Actinomycetes</taxon>
        <taxon>Streptosporangiales</taxon>
        <taxon>Thermomonosporaceae</taxon>
        <taxon>Actinomadura</taxon>
    </lineage>
</organism>
<feature type="domain" description="Major facilitator superfamily (MFS) profile" evidence="8">
    <location>
        <begin position="15"/>
        <end position="389"/>
    </location>
</feature>
<dbReference type="GO" id="GO:0022857">
    <property type="term" value="F:transmembrane transporter activity"/>
    <property type="evidence" value="ECO:0007669"/>
    <property type="project" value="InterPro"/>
</dbReference>